<proteinExistence type="predicted"/>
<sequence length="732" mass="80461">MPTTAAYHYQQPMAAPMMADQQQAWGSAEPDFNDLDFITLDAETMAAAAMAFPLLPGFADAFNSTVSSMAPLPGNLDSTMSMMPLPDSLEAMPMVPLPNTLDVGPIIGTDTAGTTPSAGTLTLPILDSSTPTSSQSYTVGAASNSSFVAPNNAVQVIAPVPVPSPIPAPIPVIAPAPAAGASSKKWASDEDWDRHRPTITRMYVKENKKLWQIVDHMSNEFGFYATPKMYKTRFKRWGLWKNTKAADVAEVLRQSTSTTSASDTTTTVTTTTTTTTVTTTKSRNRSDQQVSESKQVFLVNGKHVDSSRIERYIRNRCRQYRLRPTDLSASLIQAASASALNKPAPLGLSSRWWKGGSSHLPGTSAALIAEEKTYRTIYDYFEGSLTSGRWVFETDATCDPSTEGGQEMAQIISQFHERFKVAAPLLAKPGTKEGAEGVKMARICFAEIPIVLNGKTFGAEDPNFLIFFLIVLQHIRTAGGPDGKLRWLETQLVRYVADLAFTLPGALPHQSVWAMLRDNVVSGCLTDNLSLQIARVTVDVCRRLLGPYHIKTIEMLLCGFLNFEKGPNVVEEQEHMLIEMLADLDALGIFDERHAGVRMNLASFYNLHEMPEKAAAVAREVTENEWMLGEAKKYRGMATQFYYEIAASDRTLGRFEQAELAYRDAVDMAKWEISTGNGNNANLLDSLVKLEDLLREMGETEKADEVERERNVVIQENLKNVGELDESVLVVG</sequence>
<dbReference type="InterPro" id="IPR011990">
    <property type="entry name" value="TPR-like_helical_dom_sf"/>
</dbReference>
<feature type="compositionally biased region" description="Low complexity" evidence="1">
    <location>
        <begin position="256"/>
        <end position="280"/>
    </location>
</feature>
<feature type="region of interest" description="Disordered" evidence="1">
    <location>
        <begin position="256"/>
        <end position="292"/>
    </location>
</feature>
<accession>A0AAE0KKF1</accession>
<dbReference type="PANTHER" id="PTHR38788:SF3">
    <property type="entry name" value="CLR5 DOMAIN-CONTAINING PROTEIN"/>
    <property type="match status" value="1"/>
</dbReference>
<dbReference type="EMBL" id="JAULSW010000006">
    <property type="protein sequence ID" value="KAK3377510.1"/>
    <property type="molecule type" value="Genomic_DNA"/>
</dbReference>
<evidence type="ECO:0000313" key="4">
    <source>
        <dbReference type="Proteomes" id="UP001285441"/>
    </source>
</evidence>
<dbReference type="Gene3D" id="1.25.40.10">
    <property type="entry name" value="Tetratricopeptide repeat domain"/>
    <property type="match status" value="1"/>
</dbReference>
<evidence type="ECO:0000313" key="3">
    <source>
        <dbReference type="EMBL" id="KAK3377510.1"/>
    </source>
</evidence>
<comment type="caution">
    <text evidence="3">The sequence shown here is derived from an EMBL/GenBank/DDBJ whole genome shotgun (WGS) entry which is preliminary data.</text>
</comment>
<dbReference type="PANTHER" id="PTHR38788">
    <property type="entry name" value="CLR5 DOMAIN-CONTAINING PROTEIN"/>
    <property type="match status" value="1"/>
</dbReference>
<keyword evidence="4" id="KW-1185">Reference proteome</keyword>
<protein>
    <recommendedName>
        <fullName evidence="2">Clr5 domain-containing protein</fullName>
    </recommendedName>
</protein>
<evidence type="ECO:0000256" key="1">
    <source>
        <dbReference type="SAM" id="MobiDB-lite"/>
    </source>
</evidence>
<dbReference type="SUPFAM" id="SSF48452">
    <property type="entry name" value="TPR-like"/>
    <property type="match status" value="1"/>
</dbReference>
<feature type="domain" description="Clr5" evidence="2">
    <location>
        <begin position="188"/>
        <end position="239"/>
    </location>
</feature>
<gene>
    <name evidence="3" type="ORF">B0H63DRAFT_451386</name>
</gene>
<reference evidence="3" key="2">
    <citation type="submission" date="2023-06" db="EMBL/GenBank/DDBJ databases">
        <authorList>
            <consortium name="Lawrence Berkeley National Laboratory"/>
            <person name="Haridas S."/>
            <person name="Hensen N."/>
            <person name="Bonometti L."/>
            <person name="Westerberg I."/>
            <person name="Brannstrom I.O."/>
            <person name="Guillou S."/>
            <person name="Cros-Aarteil S."/>
            <person name="Calhoun S."/>
            <person name="Kuo A."/>
            <person name="Mondo S."/>
            <person name="Pangilinan J."/>
            <person name="Riley R."/>
            <person name="LaButti K."/>
            <person name="Andreopoulos B."/>
            <person name="Lipzen A."/>
            <person name="Chen C."/>
            <person name="Yanf M."/>
            <person name="Daum C."/>
            <person name="Ng V."/>
            <person name="Clum A."/>
            <person name="Steindorff A."/>
            <person name="Ohm R."/>
            <person name="Martin F."/>
            <person name="Silar P."/>
            <person name="Natvig D."/>
            <person name="Lalanne C."/>
            <person name="Gautier V."/>
            <person name="Ament-velasquez S.L."/>
            <person name="Kruys A."/>
            <person name="Hutchinson M.I."/>
            <person name="Powell A.J."/>
            <person name="Barry K."/>
            <person name="Miller A.N."/>
            <person name="Grigoriev I.V."/>
            <person name="Debuchy R."/>
            <person name="Gladieux P."/>
            <person name="Thoren M.H."/>
            <person name="Johannesson H."/>
        </authorList>
    </citation>
    <scope>NUCLEOTIDE SEQUENCE</scope>
    <source>
        <strain evidence="3">CBS 232.78</strain>
    </source>
</reference>
<reference evidence="3" key="1">
    <citation type="journal article" date="2023" name="Mol. Phylogenet. Evol.">
        <title>Genome-scale phylogeny and comparative genomics of the fungal order Sordariales.</title>
        <authorList>
            <person name="Hensen N."/>
            <person name="Bonometti L."/>
            <person name="Westerberg I."/>
            <person name="Brannstrom I.O."/>
            <person name="Guillou S."/>
            <person name="Cros-Aarteil S."/>
            <person name="Calhoun S."/>
            <person name="Haridas S."/>
            <person name="Kuo A."/>
            <person name="Mondo S."/>
            <person name="Pangilinan J."/>
            <person name="Riley R."/>
            <person name="LaButti K."/>
            <person name="Andreopoulos B."/>
            <person name="Lipzen A."/>
            <person name="Chen C."/>
            <person name="Yan M."/>
            <person name="Daum C."/>
            <person name="Ng V."/>
            <person name="Clum A."/>
            <person name="Steindorff A."/>
            <person name="Ohm R.A."/>
            <person name="Martin F."/>
            <person name="Silar P."/>
            <person name="Natvig D.O."/>
            <person name="Lalanne C."/>
            <person name="Gautier V."/>
            <person name="Ament-Velasquez S.L."/>
            <person name="Kruys A."/>
            <person name="Hutchinson M.I."/>
            <person name="Powell A.J."/>
            <person name="Barry K."/>
            <person name="Miller A.N."/>
            <person name="Grigoriev I.V."/>
            <person name="Debuchy R."/>
            <person name="Gladieux P."/>
            <person name="Hiltunen Thoren M."/>
            <person name="Johannesson H."/>
        </authorList>
    </citation>
    <scope>NUCLEOTIDE SEQUENCE</scope>
    <source>
        <strain evidence="3">CBS 232.78</strain>
    </source>
</reference>
<organism evidence="3 4">
    <name type="scientific">Podospora didyma</name>
    <dbReference type="NCBI Taxonomy" id="330526"/>
    <lineage>
        <taxon>Eukaryota</taxon>
        <taxon>Fungi</taxon>
        <taxon>Dikarya</taxon>
        <taxon>Ascomycota</taxon>
        <taxon>Pezizomycotina</taxon>
        <taxon>Sordariomycetes</taxon>
        <taxon>Sordariomycetidae</taxon>
        <taxon>Sordariales</taxon>
        <taxon>Podosporaceae</taxon>
        <taxon>Podospora</taxon>
    </lineage>
</organism>
<name>A0AAE0KKF1_9PEZI</name>
<dbReference type="Pfam" id="PF14420">
    <property type="entry name" value="Clr5"/>
    <property type="match status" value="1"/>
</dbReference>
<evidence type="ECO:0000259" key="2">
    <source>
        <dbReference type="Pfam" id="PF14420"/>
    </source>
</evidence>
<dbReference type="Proteomes" id="UP001285441">
    <property type="component" value="Unassembled WGS sequence"/>
</dbReference>
<dbReference type="AlphaFoldDB" id="A0AAE0KKF1"/>
<dbReference type="InterPro" id="IPR025676">
    <property type="entry name" value="Clr5_dom"/>
</dbReference>